<dbReference type="Gene3D" id="1.10.238.10">
    <property type="entry name" value="EF-hand"/>
    <property type="match status" value="2"/>
</dbReference>
<dbReference type="InterPro" id="IPR050230">
    <property type="entry name" value="CALM/Myosin/TropC-like"/>
</dbReference>
<keyword evidence="3" id="KW-0488">Methylation</keyword>
<evidence type="ECO:0000256" key="6">
    <source>
        <dbReference type="ARBA" id="ARBA00022837"/>
    </source>
</evidence>
<keyword evidence="5" id="KW-0677">Repeat</keyword>
<dbReference type="Pfam" id="PF00036">
    <property type="entry name" value="EF-hand_1"/>
    <property type="match status" value="1"/>
</dbReference>
<reference evidence="9" key="2">
    <citation type="submission" date="2025-09" db="UniProtKB">
        <authorList>
            <consortium name="Ensembl"/>
        </authorList>
    </citation>
    <scope>IDENTIFICATION</scope>
</reference>
<comment type="function">
    <text evidence="7">Calmodulin acts as part of a calcium signal transduction pathway by mediating the control of a large number of enzymes, ion channels, aquaporins and other proteins through calcium-binding. Calcium-binding is required for the activation of calmodulin. Among the enzymes to be stimulated by the calmodulin-calcium complex are a number of protein kinases, such as myosin light-chain kinases and calmodulin-dependent protein kinase type II (CaMK2), and phosphatases.</text>
</comment>
<reference evidence="9" key="1">
    <citation type="submission" date="2025-08" db="UniProtKB">
        <authorList>
            <consortium name="Ensembl"/>
        </authorList>
    </citation>
    <scope>IDENTIFICATION</scope>
</reference>
<dbReference type="PROSITE" id="PS50222">
    <property type="entry name" value="EF_HAND_2"/>
    <property type="match status" value="2"/>
</dbReference>
<feature type="domain" description="EF-hand" evidence="8">
    <location>
        <begin position="91"/>
        <end position="123"/>
    </location>
</feature>
<keyword evidence="10" id="KW-1185">Reference proteome</keyword>
<gene>
    <name evidence="9" type="primary">LOC122148161</name>
</gene>
<evidence type="ECO:0000256" key="5">
    <source>
        <dbReference type="ARBA" id="ARBA00022737"/>
    </source>
</evidence>
<dbReference type="Ensembl" id="ENSCCRT00010031866.1">
    <property type="protein sequence ID" value="ENSCCRP00010029069.1"/>
    <property type="gene ID" value="ENSCCRG00010012405.1"/>
</dbReference>
<dbReference type="SUPFAM" id="SSF47473">
    <property type="entry name" value="EF-hand"/>
    <property type="match status" value="1"/>
</dbReference>
<evidence type="ECO:0000256" key="3">
    <source>
        <dbReference type="ARBA" id="ARBA00022481"/>
    </source>
</evidence>
<evidence type="ECO:0000256" key="4">
    <source>
        <dbReference type="ARBA" id="ARBA00022723"/>
    </source>
</evidence>
<dbReference type="GO" id="GO:0016460">
    <property type="term" value="C:myosin II complex"/>
    <property type="evidence" value="ECO:0007669"/>
    <property type="project" value="TreeGrafter"/>
</dbReference>
<dbReference type="Proteomes" id="UP000694427">
    <property type="component" value="Unplaced"/>
</dbReference>
<dbReference type="GO" id="GO:0005509">
    <property type="term" value="F:calcium ion binding"/>
    <property type="evidence" value="ECO:0007669"/>
    <property type="project" value="InterPro"/>
</dbReference>
<evidence type="ECO:0000313" key="10">
    <source>
        <dbReference type="Proteomes" id="UP000694427"/>
    </source>
</evidence>
<dbReference type="SMART" id="SM00054">
    <property type="entry name" value="EFh"/>
    <property type="match status" value="2"/>
</dbReference>
<dbReference type="InterPro" id="IPR002048">
    <property type="entry name" value="EF_hand_dom"/>
</dbReference>
<accession>A0A8C1J8X6</accession>
<evidence type="ECO:0000256" key="2">
    <source>
        <dbReference type="ARBA" id="ARBA00020786"/>
    </source>
</evidence>
<evidence type="ECO:0000256" key="7">
    <source>
        <dbReference type="ARBA" id="ARBA00037485"/>
    </source>
</evidence>
<keyword evidence="6" id="KW-0106">Calcium</keyword>
<sequence length="123" mass="14080">MVVRLQLKTSNRSAVKPFRSLWSVAIVTVRSWRFILRDLVKFKEAFSLFDKDGDGTITTKELGTVMRSLGQNPTEAELQDMINEVDADEKLTDEEVDEMIREADIDGDGQVNYEEFVQMMTAK</sequence>
<dbReference type="PROSITE" id="PS00018">
    <property type="entry name" value="EF_HAND_1"/>
    <property type="match status" value="2"/>
</dbReference>
<evidence type="ECO:0000313" key="9">
    <source>
        <dbReference type="Ensembl" id="ENSCCRP00010029069.1"/>
    </source>
</evidence>
<evidence type="ECO:0000259" key="8">
    <source>
        <dbReference type="PROSITE" id="PS50222"/>
    </source>
</evidence>
<comment type="similarity">
    <text evidence="1">Belongs to the calmodulin family.</text>
</comment>
<dbReference type="InterPro" id="IPR011992">
    <property type="entry name" value="EF-hand-dom_pair"/>
</dbReference>
<dbReference type="CDD" id="cd00051">
    <property type="entry name" value="EFh"/>
    <property type="match status" value="1"/>
</dbReference>
<dbReference type="FunFam" id="1.10.238.10:FF:000003">
    <property type="entry name" value="Calmodulin A"/>
    <property type="match status" value="1"/>
</dbReference>
<dbReference type="PANTHER" id="PTHR23048">
    <property type="entry name" value="MYOSIN LIGHT CHAIN 1, 3"/>
    <property type="match status" value="1"/>
</dbReference>
<name>A0A8C1J8X6_CYPCA</name>
<dbReference type="InterPro" id="IPR018247">
    <property type="entry name" value="EF_Hand_1_Ca_BS"/>
</dbReference>
<protein>
    <recommendedName>
        <fullName evidence="2">Calmodulin</fullName>
    </recommendedName>
</protein>
<evidence type="ECO:0000256" key="1">
    <source>
        <dbReference type="ARBA" id="ARBA00009763"/>
    </source>
</evidence>
<dbReference type="FunFam" id="1.10.238.10:FF:000527">
    <property type="entry name" value="Calmodulin-3"/>
    <property type="match status" value="1"/>
</dbReference>
<keyword evidence="4" id="KW-0479">Metal-binding</keyword>
<organism evidence="9 10">
    <name type="scientific">Cyprinus carpio</name>
    <name type="common">Common carp</name>
    <dbReference type="NCBI Taxonomy" id="7962"/>
    <lineage>
        <taxon>Eukaryota</taxon>
        <taxon>Metazoa</taxon>
        <taxon>Chordata</taxon>
        <taxon>Craniata</taxon>
        <taxon>Vertebrata</taxon>
        <taxon>Euteleostomi</taxon>
        <taxon>Actinopterygii</taxon>
        <taxon>Neopterygii</taxon>
        <taxon>Teleostei</taxon>
        <taxon>Ostariophysi</taxon>
        <taxon>Cypriniformes</taxon>
        <taxon>Cyprinidae</taxon>
        <taxon>Cyprininae</taxon>
        <taxon>Cyprinus</taxon>
    </lineage>
</organism>
<dbReference type="Pfam" id="PF13499">
    <property type="entry name" value="EF-hand_7"/>
    <property type="match status" value="1"/>
</dbReference>
<feature type="domain" description="EF-hand" evidence="8">
    <location>
        <begin position="37"/>
        <end position="72"/>
    </location>
</feature>
<dbReference type="AlphaFoldDB" id="A0A8C1J8X6"/>
<dbReference type="PANTHER" id="PTHR23048:SF0">
    <property type="entry name" value="CALMODULIN LIKE 3"/>
    <property type="match status" value="1"/>
</dbReference>
<proteinExistence type="inferred from homology"/>